<sequence length="1101" mass="125678">MIFTLTDITTHFSAAHFTEGRQLFTDNRITALNIQHDGELITAVIPQASKHSLRVYVRTRHEKNTLTINGECSCEDKQNCMHVVATLLQALDDRQMLSGNENVAIPGFVDQSSRKPLGKTHKKATAQPADTQQVLLYLLQLDDEDTLQVKTIVVRHLKHGGYSSGRSFNPGRAMSRTPPRFLDSVDLALMETLNQLPCAADAGTFLLTGPQSIHILEDILDTGRCYFDSVEWGTLLSQGTERQLDFHWAMDDFGYQRGEWQITPEADSLLPLSSPWYFDDETGECGPLLNNLPVDLIHKLTTMAPVPPEQAAKTNKDLLETWPDSMIPPLQVLEIETLPQVTPVPCLRLVTEDDPPMFDEWIESSDSAYLSFAYEDDDGNDMKISRHAPPTCIRNGRFIHIQRDKKVEQAAVKQLHKLGFEEIDDQGFDSSEDCFFLGSRFEDDDAEAWLNFQVEDLPVLRAQGWRIEYDNFRYRLTEASRWTCDVKKLEQQDWFDMELGVEVDGQHIDLLPILLNFLSNFPRGLPDAKEITTEHFIIPFDNAENEERLLSLPAAKVLPLLETLLEIYHNTNSTDHQNLRLSRIQLAQFSTLSQDEDGIPLQWLGDDDAQQLVQRLRDLDGIPEVTPPTGLTATLRPYQQQGLNWLQFLREYQLAGILADDMGLGKTVQALAHLLLEKEAGRANRPSLVIAPTSLMFNWRHETERFAPQLKVLVLHGPQRKQHFPAIADHDLIITTYPLLARDKDTLLAHDYHLLILDEAQVIKNPKAQAGRVARDINARHRLCLTGTPMENHLSELWSLFDFLLPGLLGDHKQFRRFFRSPIEKHGSEATSERLSRRIRPFLLRRTKQQVATELPPKTEIVQTVMLEGKQRELYETVRLAMHRRVREEIERQGLGRSHIVVLDALLKLRQVCCDPRLVKIDKANDVNKNAKLEMLMELLPEMVEEGRRILLFSQFTTMLGFIEDELKKANIDYVKLTGQTRDRETPVKNFQDGKVPLFLISLKAGGVGLNLTTADTVIHYDPWWNPAVERQATDRAHRIGQQQAVFVYKFICEGTLEEKIQAMQQRKQALADGLYQDDGQNETQWNEQDLEALFQPLGGD</sequence>
<dbReference type="SUPFAM" id="SSF52540">
    <property type="entry name" value="P-loop containing nucleoside triphosphate hydrolases"/>
    <property type="match status" value="2"/>
</dbReference>
<name>A0A3B1A765_9ZZZZ</name>
<dbReference type="PROSITE" id="PS50966">
    <property type="entry name" value="ZF_SWIM"/>
    <property type="match status" value="1"/>
</dbReference>
<dbReference type="Gene3D" id="3.40.50.10810">
    <property type="entry name" value="Tandem AAA-ATPase domain"/>
    <property type="match status" value="1"/>
</dbReference>
<dbReference type="InterPro" id="IPR007527">
    <property type="entry name" value="Znf_SWIM"/>
</dbReference>
<gene>
    <name evidence="5" type="ORF">MNBD_GAMMA19-1876</name>
</gene>
<evidence type="ECO:0000313" key="5">
    <source>
        <dbReference type="EMBL" id="VAW99901.1"/>
    </source>
</evidence>
<feature type="domain" description="Helicase ATP-binding" evidence="3">
    <location>
        <begin position="647"/>
        <end position="807"/>
    </location>
</feature>
<dbReference type="EMBL" id="UOFV01000193">
    <property type="protein sequence ID" value="VAW99901.1"/>
    <property type="molecule type" value="Genomic_DNA"/>
</dbReference>
<keyword evidence="5" id="KW-0347">Helicase</keyword>
<feature type="domain" description="Helicase C-terminal" evidence="4">
    <location>
        <begin position="935"/>
        <end position="1092"/>
    </location>
</feature>
<dbReference type="Pfam" id="PF00271">
    <property type="entry name" value="Helicase_C"/>
    <property type="match status" value="1"/>
</dbReference>
<evidence type="ECO:0000259" key="4">
    <source>
        <dbReference type="PROSITE" id="PS51194"/>
    </source>
</evidence>
<dbReference type="PANTHER" id="PTHR10799">
    <property type="entry name" value="SNF2/RAD54 HELICASE FAMILY"/>
    <property type="match status" value="1"/>
</dbReference>
<dbReference type="GO" id="GO:0016787">
    <property type="term" value="F:hydrolase activity"/>
    <property type="evidence" value="ECO:0007669"/>
    <property type="project" value="UniProtKB-KW"/>
</dbReference>
<dbReference type="GO" id="GO:0005524">
    <property type="term" value="F:ATP binding"/>
    <property type="evidence" value="ECO:0007669"/>
    <property type="project" value="InterPro"/>
</dbReference>
<dbReference type="GO" id="GO:0008270">
    <property type="term" value="F:zinc ion binding"/>
    <property type="evidence" value="ECO:0007669"/>
    <property type="project" value="InterPro"/>
</dbReference>
<dbReference type="FunFam" id="3.40.50.300:FF:000533">
    <property type="entry name" value="Helicase, Snf2 family"/>
    <property type="match status" value="1"/>
</dbReference>
<dbReference type="InterPro" id="IPR014001">
    <property type="entry name" value="Helicase_ATP-bd"/>
</dbReference>
<dbReference type="PROSITE" id="PS51194">
    <property type="entry name" value="HELICASE_CTER"/>
    <property type="match status" value="1"/>
</dbReference>
<dbReference type="InterPro" id="IPR000330">
    <property type="entry name" value="SNF2_N"/>
</dbReference>
<dbReference type="PROSITE" id="PS51192">
    <property type="entry name" value="HELICASE_ATP_BIND_1"/>
    <property type="match status" value="1"/>
</dbReference>
<evidence type="ECO:0000259" key="3">
    <source>
        <dbReference type="PROSITE" id="PS51192"/>
    </source>
</evidence>
<dbReference type="InterPro" id="IPR038718">
    <property type="entry name" value="SNF2-like_sf"/>
</dbReference>
<reference evidence="5" key="1">
    <citation type="submission" date="2018-06" db="EMBL/GenBank/DDBJ databases">
        <authorList>
            <person name="Zhirakovskaya E."/>
        </authorList>
    </citation>
    <scope>NUCLEOTIDE SEQUENCE</scope>
</reference>
<dbReference type="CDD" id="cd18012">
    <property type="entry name" value="DEXQc_arch_SWI2_SNF2"/>
    <property type="match status" value="1"/>
</dbReference>
<evidence type="ECO:0000256" key="1">
    <source>
        <dbReference type="ARBA" id="ARBA00022801"/>
    </source>
</evidence>
<dbReference type="InterPro" id="IPR049730">
    <property type="entry name" value="SNF2/RAD54-like_C"/>
</dbReference>
<dbReference type="InterPro" id="IPR027417">
    <property type="entry name" value="P-loop_NTPase"/>
</dbReference>
<dbReference type="CDD" id="cd18793">
    <property type="entry name" value="SF2_C_SNF"/>
    <property type="match status" value="1"/>
</dbReference>
<evidence type="ECO:0000259" key="2">
    <source>
        <dbReference type="PROSITE" id="PS50966"/>
    </source>
</evidence>
<dbReference type="AlphaFoldDB" id="A0A3B1A765"/>
<organism evidence="5">
    <name type="scientific">hydrothermal vent metagenome</name>
    <dbReference type="NCBI Taxonomy" id="652676"/>
    <lineage>
        <taxon>unclassified sequences</taxon>
        <taxon>metagenomes</taxon>
        <taxon>ecological metagenomes</taxon>
    </lineage>
</organism>
<dbReference type="GO" id="GO:0004386">
    <property type="term" value="F:helicase activity"/>
    <property type="evidence" value="ECO:0007669"/>
    <property type="project" value="UniProtKB-KW"/>
</dbReference>
<dbReference type="SMART" id="SM00487">
    <property type="entry name" value="DEXDc"/>
    <property type="match status" value="1"/>
</dbReference>
<feature type="domain" description="SWIM-type" evidence="2">
    <location>
        <begin position="57"/>
        <end position="91"/>
    </location>
</feature>
<proteinExistence type="predicted"/>
<protein>
    <submittedName>
        <fullName evidence="5">DNA/RNA helicases, SNF2 family</fullName>
    </submittedName>
</protein>
<dbReference type="InterPro" id="IPR001650">
    <property type="entry name" value="Helicase_C-like"/>
</dbReference>
<dbReference type="SMART" id="SM00490">
    <property type="entry name" value="HELICc"/>
    <property type="match status" value="1"/>
</dbReference>
<keyword evidence="5" id="KW-0547">Nucleotide-binding</keyword>
<keyword evidence="5" id="KW-0067">ATP-binding</keyword>
<accession>A0A3B1A765</accession>
<dbReference type="Gene3D" id="3.40.50.300">
    <property type="entry name" value="P-loop containing nucleotide triphosphate hydrolases"/>
    <property type="match status" value="1"/>
</dbReference>
<dbReference type="Pfam" id="PF00176">
    <property type="entry name" value="SNF2-rel_dom"/>
    <property type="match status" value="1"/>
</dbReference>
<keyword evidence="1" id="KW-0378">Hydrolase</keyword>